<keyword evidence="4" id="KW-0238">DNA-binding</keyword>
<dbReference type="SUPFAM" id="SSF57701">
    <property type="entry name" value="Zn2/Cys6 DNA-binding domain"/>
    <property type="match status" value="1"/>
</dbReference>
<gene>
    <name evidence="9" type="ORF">EV702DRAFT_1118333</name>
</gene>
<feature type="region of interest" description="Disordered" evidence="7">
    <location>
        <begin position="52"/>
        <end position="71"/>
    </location>
</feature>
<evidence type="ECO:0000313" key="9">
    <source>
        <dbReference type="EMBL" id="KAG1775377.1"/>
    </source>
</evidence>
<evidence type="ECO:0000256" key="7">
    <source>
        <dbReference type="SAM" id="MobiDB-lite"/>
    </source>
</evidence>
<evidence type="ECO:0000256" key="2">
    <source>
        <dbReference type="ARBA" id="ARBA00022833"/>
    </source>
</evidence>
<dbReference type="Pfam" id="PF00172">
    <property type="entry name" value="Zn_clus"/>
    <property type="match status" value="1"/>
</dbReference>
<reference evidence="9" key="1">
    <citation type="journal article" date="2020" name="New Phytol.">
        <title>Comparative genomics reveals dynamic genome evolution in host specialist ectomycorrhizal fungi.</title>
        <authorList>
            <person name="Lofgren L.A."/>
            <person name="Nguyen N.H."/>
            <person name="Vilgalys R."/>
            <person name="Ruytinx J."/>
            <person name="Liao H.L."/>
            <person name="Branco S."/>
            <person name="Kuo A."/>
            <person name="LaButti K."/>
            <person name="Lipzen A."/>
            <person name="Andreopoulos W."/>
            <person name="Pangilinan J."/>
            <person name="Riley R."/>
            <person name="Hundley H."/>
            <person name="Na H."/>
            <person name="Barry K."/>
            <person name="Grigoriev I.V."/>
            <person name="Stajich J.E."/>
            <person name="Kennedy P.G."/>
        </authorList>
    </citation>
    <scope>NUCLEOTIDE SEQUENCE</scope>
    <source>
        <strain evidence="9">DOB743</strain>
    </source>
</reference>
<name>A0A9P6ZSB5_9AGAM</name>
<keyword evidence="2" id="KW-0862">Zinc</keyword>
<evidence type="ECO:0000256" key="1">
    <source>
        <dbReference type="ARBA" id="ARBA00022723"/>
    </source>
</evidence>
<dbReference type="GO" id="GO:0000981">
    <property type="term" value="F:DNA-binding transcription factor activity, RNA polymerase II-specific"/>
    <property type="evidence" value="ECO:0007669"/>
    <property type="project" value="InterPro"/>
</dbReference>
<dbReference type="InterPro" id="IPR052360">
    <property type="entry name" value="Transcr_Regulatory_Proteins"/>
</dbReference>
<sequence>MKDLPHENLPPILPIHRMTESMAYSSPPNAYIPPASYYPPSAHAPGHAHLIAPQQRQEPQQRKRPKYTRSKTGCMTCRVKKIKCDEAKPNCMRCTHGQRDCTWPEGLPTRKKSTSRKDSIDGRPSTADSSGLSETSTPPTRDSTPAKARVSSDYNQPPMSRRHSDLFAPVPQVKYEEDPHLRLGPDPDAARRQLAPQGYPVHPNQNSNVLSMISEMQPYPPHRYDSAYATPATHLHSAPPSRHIPPHHSQHHVNMRSINHQPPPQHWSQPHMMPNVNPMDPFVRISWVIALLILNVWYQFPHPQDRHLVAHSSNDHHPRYP</sequence>
<feature type="domain" description="Zn(2)-C6 fungal-type" evidence="8">
    <location>
        <begin position="73"/>
        <end position="103"/>
    </location>
</feature>
<evidence type="ECO:0000256" key="5">
    <source>
        <dbReference type="ARBA" id="ARBA00023163"/>
    </source>
</evidence>
<dbReference type="PROSITE" id="PS50048">
    <property type="entry name" value="ZN2_CY6_FUNGAL_2"/>
    <property type="match status" value="1"/>
</dbReference>
<dbReference type="AlphaFoldDB" id="A0A9P6ZSB5"/>
<evidence type="ECO:0000256" key="3">
    <source>
        <dbReference type="ARBA" id="ARBA00023015"/>
    </source>
</evidence>
<keyword evidence="6" id="KW-0539">Nucleus</keyword>
<dbReference type="OrthoDB" id="5419315at2759"/>
<dbReference type="Gene3D" id="4.10.240.10">
    <property type="entry name" value="Zn(2)-C6 fungal-type DNA-binding domain"/>
    <property type="match status" value="1"/>
</dbReference>
<evidence type="ECO:0000256" key="4">
    <source>
        <dbReference type="ARBA" id="ARBA00023125"/>
    </source>
</evidence>
<comment type="caution">
    <text evidence="9">The sequence shown here is derived from an EMBL/GenBank/DDBJ whole genome shotgun (WGS) entry which is preliminary data.</text>
</comment>
<dbReference type="PANTHER" id="PTHR36206">
    <property type="entry name" value="ASPERCRYPTIN BIOSYNTHESIS CLUSTER-SPECIFIC TRANSCRIPTION REGULATOR ATNN-RELATED"/>
    <property type="match status" value="1"/>
</dbReference>
<dbReference type="PANTHER" id="PTHR36206:SF12">
    <property type="entry name" value="ASPERCRYPTIN BIOSYNTHESIS CLUSTER-SPECIFIC TRANSCRIPTION REGULATOR ATNN-RELATED"/>
    <property type="match status" value="1"/>
</dbReference>
<organism evidence="9 10">
    <name type="scientific">Suillus placidus</name>
    <dbReference type="NCBI Taxonomy" id="48579"/>
    <lineage>
        <taxon>Eukaryota</taxon>
        <taxon>Fungi</taxon>
        <taxon>Dikarya</taxon>
        <taxon>Basidiomycota</taxon>
        <taxon>Agaricomycotina</taxon>
        <taxon>Agaricomycetes</taxon>
        <taxon>Agaricomycetidae</taxon>
        <taxon>Boletales</taxon>
        <taxon>Suillineae</taxon>
        <taxon>Suillaceae</taxon>
        <taxon>Suillus</taxon>
    </lineage>
</organism>
<dbReference type="GO" id="GO:0003677">
    <property type="term" value="F:DNA binding"/>
    <property type="evidence" value="ECO:0007669"/>
    <property type="project" value="UniProtKB-KW"/>
</dbReference>
<proteinExistence type="predicted"/>
<keyword evidence="10" id="KW-1185">Reference proteome</keyword>
<protein>
    <recommendedName>
        <fullName evidence="8">Zn(2)-C6 fungal-type domain-containing protein</fullName>
    </recommendedName>
</protein>
<feature type="compositionally biased region" description="Polar residues" evidence="7">
    <location>
        <begin position="126"/>
        <end position="143"/>
    </location>
</feature>
<accession>A0A9P6ZSB5</accession>
<keyword evidence="1" id="KW-0479">Metal-binding</keyword>
<dbReference type="InterPro" id="IPR036864">
    <property type="entry name" value="Zn2-C6_fun-type_DNA-bd_sf"/>
</dbReference>
<dbReference type="CDD" id="cd00067">
    <property type="entry name" value="GAL4"/>
    <property type="match status" value="1"/>
</dbReference>
<keyword evidence="5" id="KW-0804">Transcription</keyword>
<dbReference type="Proteomes" id="UP000714275">
    <property type="component" value="Unassembled WGS sequence"/>
</dbReference>
<evidence type="ECO:0000313" key="10">
    <source>
        <dbReference type="Proteomes" id="UP000714275"/>
    </source>
</evidence>
<evidence type="ECO:0000256" key="6">
    <source>
        <dbReference type="ARBA" id="ARBA00023242"/>
    </source>
</evidence>
<dbReference type="InterPro" id="IPR001138">
    <property type="entry name" value="Zn2Cys6_DnaBD"/>
</dbReference>
<dbReference type="EMBL" id="JABBWD010000034">
    <property type="protein sequence ID" value="KAG1775377.1"/>
    <property type="molecule type" value="Genomic_DNA"/>
</dbReference>
<evidence type="ECO:0000259" key="8">
    <source>
        <dbReference type="PROSITE" id="PS50048"/>
    </source>
</evidence>
<keyword evidence="3" id="KW-0805">Transcription regulation</keyword>
<dbReference type="PROSITE" id="PS00463">
    <property type="entry name" value="ZN2_CY6_FUNGAL_1"/>
    <property type="match status" value="1"/>
</dbReference>
<dbReference type="GO" id="GO:0008270">
    <property type="term" value="F:zinc ion binding"/>
    <property type="evidence" value="ECO:0007669"/>
    <property type="project" value="InterPro"/>
</dbReference>
<dbReference type="SMART" id="SM00066">
    <property type="entry name" value="GAL4"/>
    <property type="match status" value="1"/>
</dbReference>
<feature type="region of interest" description="Disordered" evidence="7">
    <location>
        <begin position="95"/>
        <end position="166"/>
    </location>
</feature>